<dbReference type="OrthoDB" id="9793111at2"/>
<dbReference type="GO" id="GO:0005525">
    <property type="term" value="F:GTP binding"/>
    <property type="evidence" value="ECO:0007669"/>
    <property type="project" value="UniProtKB-KW"/>
</dbReference>
<dbReference type="EC" id="3.5.4.25" evidence="11"/>
<dbReference type="FunFam" id="3.40.50.10990:FF:000001">
    <property type="entry name" value="Riboflavin biosynthesis protein RibBA"/>
    <property type="match status" value="1"/>
</dbReference>
<keyword evidence="3 11" id="KW-0686">Riboflavin biosynthesis</keyword>
<evidence type="ECO:0000256" key="10">
    <source>
        <dbReference type="ARBA" id="ARBA00049295"/>
    </source>
</evidence>
<protein>
    <recommendedName>
        <fullName evidence="11">GTP cyclohydrolase-2</fullName>
        <ecNumber evidence="11">3.5.4.25</ecNumber>
    </recommendedName>
    <alternativeName>
        <fullName evidence="11">GTP cyclohydrolase II</fullName>
    </alternativeName>
</protein>
<comment type="function">
    <text evidence="9 11">Catalyzes the conversion of GTP to 2,5-diamino-6-ribosylamino-4(3H)-pyrimidinone 5'-phosphate (DARP), formate and pyrophosphate.</text>
</comment>
<evidence type="ECO:0000256" key="8">
    <source>
        <dbReference type="ARBA" id="ARBA00023134"/>
    </source>
</evidence>
<feature type="active site" description="Nucleophile" evidence="11">
    <location>
        <position position="297"/>
    </location>
</feature>
<comment type="catalytic activity">
    <reaction evidence="10 11">
        <text>GTP + 4 H2O = 2,5-diamino-6-hydroxy-4-(5-phosphoribosylamino)-pyrimidine + formate + 2 phosphate + 3 H(+)</text>
        <dbReference type="Rhea" id="RHEA:23704"/>
        <dbReference type="ChEBI" id="CHEBI:15377"/>
        <dbReference type="ChEBI" id="CHEBI:15378"/>
        <dbReference type="ChEBI" id="CHEBI:15740"/>
        <dbReference type="ChEBI" id="CHEBI:37565"/>
        <dbReference type="ChEBI" id="CHEBI:43474"/>
        <dbReference type="ChEBI" id="CHEBI:58614"/>
        <dbReference type="EC" id="3.5.4.25"/>
    </reaction>
</comment>
<evidence type="ECO:0000256" key="6">
    <source>
        <dbReference type="ARBA" id="ARBA00022801"/>
    </source>
</evidence>
<evidence type="ECO:0000256" key="2">
    <source>
        <dbReference type="ARBA" id="ARBA00005520"/>
    </source>
</evidence>
<dbReference type="Gene3D" id="3.40.50.10990">
    <property type="entry name" value="GTP cyclohydrolase II"/>
    <property type="match status" value="1"/>
</dbReference>
<keyword evidence="4 11" id="KW-0479">Metal-binding</keyword>
<dbReference type="InterPro" id="IPR000926">
    <property type="entry name" value="RibA"/>
</dbReference>
<dbReference type="PANTHER" id="PTHR21327:SF18">
    <property type="entry name" value="3,4-DIHYDROXY-2-BUTANONE 4-PHOSPHATE SYNTHASE"/>
    <property type="match status" value="1"/>
</dbReference>
<accession>A0A2A2EWV1</accession>
<evidence type="ECO:0000256" key="9">
    <source>
        <dbReference type="ARBA" id="ARBA00043932"/>
    </source>
</evidence>
<reference evidence="13 14" key="1">
    <citation type="submission" date="2017-08" db="EMBL/GenBank/DDBJ databases">
        <title>Halomonas alkalisoli sp. nov., isolated from saline alkaline soil.</title>
        <authorList>
            <person name="Wang D."/>
            <person name="Zhang G."/>
        </authorList>
    </citation>
    <scope>NUCLEOTIDE SEQUENCE [LARGE SCALE GENOMIC DNA]</scope>
    <source>
        <strain evidence="13 14">WRN001</strain>
    </source>
</reference>
<feature type="domain" description="GTP cyclohydrolase II" evidence="12">
    <location>
        <begin position="172"/>
        <end position="338"/>
    </location>
</feature>
<dbReference type="AlphaFoldDB" id="A0A2A2EWV1"/>
<dbReference type="PANTHER" id="PTHR21327">
    <property type="entry name" value="GTP CYCLOHYDROLASE II-RELATED"/>
    <property type="match status" value="1"/>
</dbReference>
<dbReference type="Proteomes" id="UP000217771">
    <property type="component" value="Unassembled WGS sequence"/>
</dbReference>
<feature type="binding site" evidence="11">
    <location>
        <position position="234"/>
    </location>
    <ligand>
        <name>Zn(2+)</name>
        <dbReference type="ChEBI" id="CHEBI:29105"/>
        <note>catalytic</note>
    </ligand>
</feature>
<dbReference type="CDD" id="cd00641">
    <property type="entry name" value="GTP_cyclohydro2"/>
    <property type="match status" value="1"/>
</dbReference>
<evidence type="ECO:0000256" key="3">
    <source>
        <dbReference type="ARBA" id="ARBA00022619"/>
    </source>
</evidence>
<evidence type="ECO:0000313" key="14">
    <source>
        <dbReference type="Proteomes" id="UP000217771"/>
    </source>
</evidence>
<organism evidence="13 14">
    <name type="scientific">Halomonas salipaludis</name>
    <dbReference type="NCBI Taxonomy" id="2032625"/>
    <lineage>
        <taxon>Bacteria</taxon>
        <taxon>Pseudomonadati</taxon>
        <taxon>Pseudomonadota</taxon>
        <taxon>Gammaproteobacteria</taxon>
        <taxon>Oceanospirillales</taxon>
        <taxon>Halomonadaceae</taxon>
        <taxon>Halomonas</taxon>
    </lineage>
</organism>
<keyword evidence="14" id="KW-1185">Reference proteome</keyword>
<comment type="similarity">
    <text evidence="2">In the N-terminal section; belongs to the DHBP synthase family.</text>
</comment>
<evidence type="ECO:0000256" key="4">
    <source>
        <dbReference type="ARBA" id="ARBA00022723"/>
    </source>
</evidence>
<dbReference type="InterPro" id="IPR032677">
    <property type="entry name" value="GTP_cyclohydro_II"/>
</dbReference>
<evidence type="ECO:0000256" key="1">
    <source>
        <dbReference type="ARBA" id="ARBA00004853"/>
    </source>
</evidence>
<feature type="binding site" evidence="11">
    <location>
        <position position="323"/>
    </location>
    <ligand>
        <name>GTP</name>
        <dbReference type="ChEBI" id="CHEBI:37565"/>
    </ligand>
</feature>
<keyword evidence="6 11" id="KW-0378">Hydrolase</keyword>
<gene>
    <name evidence="11" type="primary">ribA</name>
    <name evidence="13" type="ORF">CK498_12810</name>
</gene>
<feature type="binding site" evidence="11">
    <location>
        <begin position="218"/>
        <end position="222"/>
    </location>
    <ligand>
        <name>GTP</name>
        <dbReference type="ChEBI" id="CHEBI:37565"/>
    </ligand>
</feature>
<feature type="binding site" evidence="11">
    <location>
        <position position="318"/>
    </location>
    <ligand>
        <name>GTP</name>
        <dbReference type="ChEBI" id="CHEBI:37565"/>
    </ligand>
</feature>
<keyword evidence="8 11" id="KW-0342">GTP-binding</keyword>
<feature type="binding site" evidence="11">
    <location>
        <position position="223"/>
    </location>
    <ligand>
        <name>Zn(2+)</name>
        <dbReference type="ChEBI" id="CHEBI:29105"/>
        <note>catalytic</note>
    </ligand>
</feature>
<dbReference type="InterPro" id="IPR036144">
    <property type="entry name" value="RibA-like_sf"/>
</dbReference>
<dbReference type="NCBIfam" id="NF001591">
    <property type="entry name" value="PRK00393.1"/>
    <property type="match status" value="1"/>
</dbReference>
<evidence type="ECO:0000313" key="13">
    <source>
        <dbReference type="EMBL" id="PAU76849.1"/>
    </source>
</evidence>
<comment type="cofactor">
    <cofactor evidence="11">
        <name>Zn(2+)</name>
        <dbReference type="ChEBI" id="CHEBI:29105"/>
    </cofactor>
    <text evidence="11">Binds 1 zinc ion per subunit.</text>
</comment>
<dbReference type="RefSeq" id="WP_095621238.1">
    <property type="nucleotide sequence ID" value="NZ_NSKB01000004.1"/>
</dbReference>
<sequence length="378" mass="40625">MPRTGHHVERAIFDLRRGVPVVLQDADTATLIQPLEGLQASRLEELQAEAALVVSRHRLMALGAAPDAHRAEALRLPLSGCGPLDLARLERLAFGAQAEPRVAALAEPADTGERGALALMRRALLIPAALTLKLTGAARRAAQARIDAGEWLSVESEAALGCFDNAAGLLKRVSEARIPLAEATESRFILFREPDGLREHVAVVIGEPGDWQPAVPLRLHSACLTGDLFGSLRCDCGEQLRNAVADIESMGGGVLLYLAQEGRGIGLANKLRAYTLQDGGLDTVDADRVLGFGDDERHYRAAVDMLAALHIQRVQLLTNNPLKIASLEAGGIEVVERQALYGRLNDHNRRYLSAKAERSGHLLDEVLNGDASRSSACK</sequence>
<comment type="similarity">
    <text evidence="11">Belongs to the GTP cyclohydrolase II family.</text>
</comment>
<keyword evidence="5 11" id="KW-0547">Nucleotide-binding</keyword>
<keyword evidence="7 11" id="KW-0862">Zinc</keyword>
<dbReference type="GO" id="GO:0008270">
    <property type="term" value="F:zinc ion binding"/>
    <property type="evidence" value="ECO:0007669"/>
    <property type="project" value="UniProtKB-UniRule"/>
</dbReference>
<dbReference type="HAMAP" id="MF_00179">
    <property type="entry name" value="RibA"/>
    <property type="match status" value="1"/>
</dbReference>
<evidence type="ECO:0000256" key="5">
    <source>
        <dbReference type="ARBA" id="ARBA00022741"/>
    </source>
</evidence>
<comment type="caution">
    <text evidence="13">The sequence shown here is derived from an EMBL/GenBank/DDBJ whole genome shotgun (WGS) entry which is preliminary data.</text>
</comment>
<dbReference type="UniPathway" id="UPA00275">
    <property type="reaction ID" value="UER00400"/>
</dbReference>
<evidence type="ECO:0000256" key="7">
    <source>
        <dbReference type="ARBA" id="ARBA00022833"/>
    </source>
</evidence>
<feature type="binding site" evidence="11">
    <location>
        <position position="236"/>
    </location>
    <ligand>
        <name>Zn(2+)</name>
        <dbReference type="ChEBI" id="CHEBI:29105"/>
        <note>catalytic</note>
    </ligand>
</feature>
<dbReference type="GO" id="GO:0009231">
    <property type="term" value="P:riboflavin biosynthetic process"/>
    <property type="evidence" value="ECO:0007669"/>
    <property type="project" value="UniProtKB-UniRule"/>
</dbReference>
<name>A0A2A2EWV1_9GAMM</name>
<dbReference type="Pfam" id="PF00925">
    <property type="entry name" value="GTP_cyclohydro2"/>
    <property type="match status" value="1"/>
</dbReference>
<evidence type="ECO:0000256" key="11">
    <source>
        <dbReference type="HAMAP-Rule" id="MF_00179"/>
    </source>
</evidence>
<comment type="pathway">
    <text evidence="1 11">Cofactor biosynthesis; riboflavin biosynthesis; 5-amino-6-(D-ribitylamino)uracil from GTP: step 1/4.</text>
</comment>
<feature type="binding site" evidence="11">
    <location>
        <begin position="261"/>
        <end position="263"/>
    </location>
    <ligand>
        <name>GTP</name>
        <dbReference type="ChEBI" id="CHEBI:37565"/>
    </ligand>
</feature>
<evidence type="ECO:0000259" key="12">
    <source>
        <dbReference type="Pfam" id="PF00925"/>
    </source>
</evidence>
<feature type="binding site" evidence="11">
    <location>
        <position position="239"/>
    </location>
    <ligand>
        <name>GTP</name>
        <dbReference type="ChEBI" id="CHEBI:37565"/>
    </ligand>
</feature>
<dbReference type="GO" id="GO:0003935">
    <property type="term" value="F:GTP cyclohydrolase II activity"/>
    <property type="evidence" value="ECO:0007669"/>
    <property type="project" value="UniProtKB-UniRule"/>
</dbReference>
<dbReference type="EMBL" id="NSKB01000004">
    <property type="protein sequence ID" value="PAU76849.1"/>
    <property type="molecule type" value="Genomic_DNA"/>
</dbReference>
<dbReference type="GO" id="GO:0005829">
    <property type="term" value="C:cytosol"/>
    <property type="evidence" value="ECO:0007669"/>
    <property type="project" value="TreeGrafter"/>
</dbReference>
<proteinExistence type="inferred from homology"/>
<dbReference type="SUPFAM" id="SSF142695">
    <property type="entry name" value="RibA-like"/>
    <property type="match status" value="1"/>
</dbReference>
<feature type="active site" description="Proton acceptor" evidence="11">
    <location>
        <position position="295"/>
    </location>
</feature>
<feature type="binding site" evidence="11">
    <location>
        <position position="283"/>
    </location>
    <ligand>
        <name>GTP</name>
        <dbReference type="ChEBI" id="CHEBI:37565"/>
    </ligand>
</feature>